<dbReference type="AlphaFoldDB" id="A0A928YX62"/>
<accession>A0A928YX62</accession>
<name>A0A928YX62_9GAMM</name>
<dbReference type="RefSeq" id="WP_193912034.1">
    <property type="nucleotide sequence ID" value="NZ_PRDL01000001.1"/>
</dbReference>
<keyword evidence="2" id="KW-1185">Reference proteome</keyword>
<evidence type="ECO:0000313" key="1">
    <source>
        <dbReference type="EMBL" id="MBE8719008.1"/>
    </source>
</evidence>
<comment type="caution">
    <text evidence="1">The sequence shown here is derived from an EMBL/GenBank/DDBJ whole genome shotgun (WGS) entry which is preliminary data.</text>
</comment>
<organism evidence="1 2">
    <name type="scientific">Cellvibrio polysaccharolyticus</name>
    <dbReference type="NCBI Taxonomy" id="2082724"/>
    <lineage>
        <taxon>Bacteria</taxon>
        <taxon>Pseudomonadati</taxon>
        <taxon>Pseudomonadota</taxon>
        <taxon>Gammaproteobacteria</taxon>
        <taxon>Cellvibrionales</taxon>
        <taxon>Cellvibrionaceae</taxon>
        <taxon>Cellvibrio</taxon>
    </lineage>
</organism>
<dbReference type="Proteomes" id="UP000652567">
    <property type="component" value="Unassembled WGS sequence"/>
</dbReference>
<gene>
    <name evidence="1" type="ORF">C4F51_17670</name>
</gene>
<proteinExistence type="predicted"/>
<evidence type="ECO:0000313" key="2">
    <source>
        <dbReference type="Proteomes" id="UP000652567"/>
    </source>
</evidence>
<sequence length="177" mass="19772">MTSEKKTATKKSNKSELLTCCIDVPHGGQILHHFILSPKLPKDGKARVWALTDPESEQDVELVQVGFCEDSTEIQRAFERTIFIVDLKDNGKDKNGIWRFVDHGAIPCEGSEDSLHAISTEIINGGKTLLVYVHMDQLGKETINFSYLASYIEDESGEVRVYRSEDPGIVVGRPVRP</sequence>
<protein>
    <submittedName>
        <fullName evidence="1">DP-EP family protein</fullName>
    </submittedName>
</protein>
<reference evidence="1" key="1">
    <citation type="submission" date="2018-07" db="EMBL/GenBank/DDBJ databases">
        <title>Genome assembly of strain Ka43.</title>
        <authorList>
            <person name="Kukolya J."/>
            <person name="Nagy I."/>
            <person name="Horvath B."/>
            <person name="Toth A."/>
        </authorList>
    </citation>
    <scope>NUCLEOTIDE SEQUENCE</scope>
    <source>
        <strain evidence="1">KB43</strain>
    </source>
</reference>
<dbReference type="EMBL" id="PRDL01000001">
    <property type="protein sequence ID" value="MBE8719008.1"/>
    <property type="molecule type" value="Genomic_DNA"/>
</dbReference>